<feature type="coiled-coil region" evidence="1">
    <location>
        <begin position="73"/>
        <end position="128"/>
    </location>
</feature>
<comment type="caution">
    <text evidence="4">The sequence shown here is derived from an EMBL/GenBank/DDBJ whole genome shotgun (WGS) entry which is preliminary data.</text>
</comment>
<keyword evidence="2" id="KW-1133">Transmembrane helix</keyword>
<evidence type="ECO:0000313" key="4">
    <source>
        <dbReference type="EMBL" id="REJ09513.1"/>
    </source>
</evidence>
<feature type="transmembrane region" description="Helical" evidence="2">
    <location>
        <begin position="21"/>
        <end position="44"/>
    </location>
</feature>
<feature type="domain" description="Magnesium transporter MgtE intracellular" evidence="3">
    <location>
        <begin position="130"/>
        <end position="188"/>
    </location>
</feature>
<sequence length="191" mass="21042">MAKSAYTQKNKKSFSKIIAAIFFPLIFLITLSLIVLTLSGVNVFEEAEKYASRIPGLSTPASSEGQNSEASEMDRLQAVIANKEAEMEELQSEADSKQNQINELEQQVVQLRADLEEAKTEDENNENSKAAEMAQSFQEMDPEEAAPILENMNQNLAVQVLNDVASEERGEILGQMDPEAAANIASMLIEE</sequence>
<keyword evidence="1" id="KW-0175">Coiled coil</keyword>
<keyword evidence="5" id="KW-1185">Reference proteome</keyword>
<evidence type="ECO:0000256" key="1">
    <source>
        <dbReference type="SAM" id="Coils"/>
    </source>
</evidence>
<dbReference type="SUPFAM" id="SSF158791">
    <property type="entry name" value="MgtE N-terminal domain-like"/>
    <property type="match status" value="1"/>
</dbReference>
<reference evidence="4 5" key="1">
    <citation type="submission" date="2018-08" db="EMBL/GenBank/DDBJ databases">
        <title>Genome sequence of Halobacillus trueperi KCTC 3686.</title>
        <authorList>
            <person name="Cho K.H."/>
            <person name="Kwak M.-J."/>
            <person name="Kim B.-Y."/>
            <person name="Chun J."/>
        </authorList>
    </citation>
    <scope>NUCLEOTIDE SEQUENCE [LARGE SCALE GENOMIC DNA]</scope>
    <source>
        <strain evidence="4 5">KCTC 3686</strain>
    </source>
</reference>
<dbReference type="Proteomes" id="UP000256305">
    <property type="component" value="Unassembled WGS sequence"/>
</dbReference>
<dbReference type="InterPro" id="IPR038076">
    <property type="entry name" value="MgtE_N_sf"/>
</dbReference>
<keyword evidence="2" id="KW-0472">Membrane</keyword>
<keyword evidence="2" id="KW-0812">Transmembrane</keyword>
<dbReference type="RefSeq" id="WP_115823188.1">
    <property type="nucleotide sequence ID" value="NZ_QUAE01000005.1"/>
</dbReference>
<dbReference type="Gene3D" id="1.25.60.10">
    <property type="entry name" value="MgtE N-terminal domain-like"/>
    <property type="match status" value="1"/>
</dbReference>
<dbReference type="Pfam" id="PF03448">
    <property type="entry name" value="MgtE_N"/>
    <property type="match status" value="1"/>
</dbReference>
<protein>
    <recommendedName>
        <fullName evidence="3">Magnesium transporter MgtE intracellular domain-containing protein</fullName>
    </recommendedName>
</protein>
<evidence type="ECO:0000313" key="5">
    <source>
        <dbReference type="Proteomes" id="UP000256305"/>
    </source>
</evidence>
<evidence type="ECO:0000259" key="3">
    <source>
        <dbReference type="Pfam" id="PF03448"/>
    </source>
</evidence>
<name>A0A3E0J9A9_9BACI</name>
<dbReference type="SUPFAM" id="SSF161270">
    <property type="entry name" value="PspA lactotransferrin-binding region"/>
    <property type="match status" value="1"/>
</dbReference>
<organism evidence="4 5">
    <name type="scientific">Halobacillus trueperi</name>
    <dbReference type="NCBI Taxonomy" id="156205"/>
    <lineage>
        <taxon>Bacteria</taxon>
        <taxon>Bacillati</taxon>
        <taxon>Bacillota</taxon>
        <taxon>Bacilli</taxon>
        <taxon>Bacillales</taxon>
        <taxon>Bacillaceae</taxon>
        <taxon>Halobacillus</taxon>
    </lineage>
</organism>
<dbReference type="EMBL" id="QUAE01000005">
    <property type="protein sequence ID" value="REJ09513.1"/>
    <property type="molecule type" value="Genomic_DNA"/>
</dbReference>
<proteinExistence type="predicted"/>
<gene>
    <name evidence="4" type="ORF">DYE48_08020</name>
</gene>
<dbReference type="InterPro" id="IPR006668">
    <property type="entry name" value="Mg_transptr_MgtE_intracell_dom"/>
</dbReference>
<dbReference type="AlphaFoldDB" id="A0A3E0J9A9"/>
<evidence type="ECO:0000256" key="2">
    <source>
        <dbReference type="SAM" id="Phobius"/>
    </source>
</evidence>
<accession>A0A3E0J9A9</accession>